<protein>
    <submittedName>
        <fullName evidence="2">Uncharacterized protein</fullName>
    </submittedName>
</protein>
<proteinExistence type="predicted"/>
<feature type="compositionally biased region" description="Polar residues" evidence="1">
    <location>
        <begin position="70"/>
        <end position="83"/>
    </location>
</feature>
<keyword evidence="3" id="KW-1185">Reference proteome</keyword>
<dbReference type="RefSeq" id="WP_014181931.1">
    <property type="nucleotide sequence ID" value="NC_016582.1"/>
</dbReference>
<sequence length="83" mass="9244">MDEAPQPSLAPDLSAWMEARSQQFTNWRQDTGALKGTWDFSPASLAALEELVRAHCHSEQQIHTGRMSCSGKSTTPTSRWKPT</sequence>
<dbReference type="AlphaFoldDB" id="D7C5V5"/>
<gene>
    <name evidence="2" type="ordered locus">SBI_09366</name>
</gene>
<dbReference type="PATRIC" id="fig|749414.3.peg.9648"/>
<dbReference type="HOGENOM" id="CLU_2541010_0_0_11"/>
<evidence type="ECO:0000313" key="2">
    <source>
        <dbReference type="EMBL" id="ADI12484.1"/>
    </source>
</evidence>
<reference evidence="2 3" key="1">
    <citation type="journal article" date="2010" name="J. Bacteriol.">
        <title>Genome sequence of the milbemycin-producing bacterium Streptomyces bingchenggensis.</title>
        <authorList>
            <person name="Wang X.J."/>
            <person name="Yan Y.J."/>
            <person name="Zhang B."/>
            <person name="An J."/>
            <person name="Wang J.J."/>
            <person name="Tian J."/>
            <person name="Jiang L."/>
            <person name="Chen Y.H."/>
            <person name="Huang S.X."/>
            <person name="Yin M."/>
            <person name="Zhang J."/>
            <person name="Gao A.L."/>
            <person name="Liu C.X."/>
            <person name="Zhu Z.X."/>
            <person name="Xiang W.S."/>
        </authorList>
    </citation>
    <scope>NUCLEOTIDE SEQUENCE [LARGE SCALE GENOMIC DNA]</scope>
    <source>
        <strain evidence="2 3">BCW-1</strain>
    </source>
</reference>
<organism evidence="2 3">
    <name type="scientific">Streptomyces bingchenggensis (strain BCW-1)</name>
    <dbReference type="NCBI Taxonomy" id="749414"/>
    <lineage>
        <taxon>Bacteria</taxon>
        <taxon>Bacillati</taxon>
        <taxon>Actinomycetota</taxon>
        <taxon>Actinomycetes</taxon>
        <taxon>Kitasatosporales</taxon>
        <taxon>Streptomycetaceae</taxon>
        <taxon>Streptomyces</taxon>
    </lineage>
</organism>
<dbReference type="KEGG" id="sbh:SBI_09366"/>
<evidence type="ECO:0000313" key="3">
    <source>
        <dbReference type="Proteomes" id="UP000000377"/>
    </source>
</evidence>
<dbReference type="Proteomes" id="UP000000377">
    <property type="component" value="Chromosome"/>
</dbReference>
<evidence type="ECO:0000256" key="1">
    <source>
        <dbReference type="SAM" id="MobiDB-lite"/>
    </source>
</evidence>
<accession>D7C5V5</accession>
<name>D7C5V5_STRBB</name>
<dbReference type="EMBL" id="CP002047">
    <property type="protein sequence ID" value="ADI12484.1"/>
    <property type="molecule type" value="Genomic_DNA"/>
</dbReference>
<feature type="region of interest" description="Disordered" evidence="1">
    <location>
        <begin position="59"/>
        <end position="83"/>
    </location>
</feature>